<dbReference type="SUPFAM" id="SSF51316">
    <property type="entry name" value="Mss4-like"/>
    <property type="match status" value="1"/>
</dbReference>
<dbReference type="PROSITE" id="PS51790">
    <property type="entry name" value="MSRB"/>
    <property type="match status" value="1"/>
</dbReference>
<keyword evidence="4" id="KW-0732">Signal</keyword>
<keyword evidence="2" id="KW-0560">Oxidoreductase</keyword>
<feature type="signal peptide" evidence="4">
    <location>
        <begin position="1"/>
        <end position="20"/>
    </location>
</feature>
<accession>A0A1H9FHS8</accession>
<dbReference type="GO" id="GO:0006979">
    <property type="term" value="P:response to oxidative stress"/>
    <property type="evidence" value="ECO:0007669"/>
    <property type="project" value="InterPro"/>
</dbReference>
<dbReference type="PANTHER" id="PTHR10173:SF57">
    <property type="entry name" value="PEPTIDE-METHIONINE (R)-S-OXIDE REDUCTASE"/>
    <property type="match status" value="1"/>
</dbReference>
<keyword evidence="7" id="KW-1185">Reference proteome</keyword>
<dbReference type="InterPro" id="IPR011057">
    <property type="entry name" value="Mss4-like_sf"/>
</dbReference>
<organism evidence="6 7">
    <name type="scientific">Hyunsoonleella jejuensis</name>
    <dbReference type="NCBI Taxonomy" id="419940"/>
    <lineage>
        <taxon>Bacteria</taxon>
        <taxon>Pseudomonadati</taxon>
        <taxon>Bacteroidota</taxon>
        <taxon>Flavobacteriia</taxon>
        <taxon>Flavobacteriales</taxon>
        <taxon>Flavobacteriaceae</taxon>
    </lineage>
</organism>
<sequence length="161" mass="18507">MNKFLLLILFSFFFNCNSNAQKDAKKDKEKTYEVSKTDEEWKEQLTDMEYYVLRKEGTERAFSSPLNKNYKEGIYVCKGCDTPLFKSKHKYDSGSGWPSFDREIKGNVAFSTDYNLGYARTEEHCATCGGHLGHVFNDGPRETTGKRHCINGVALKFIPKE</sequence>
<dbReference type="GO" id="GO:0033743">
    <property type="term" value="F:peptide-methionine (R)-S-oxide reductase activity"/>
    <property type="evidence" value="ECO:0007669"/>
    <property type="project" value="UniProtKB-EC"/>
</dbReference>
<dbReference type="Proteomes" id="UP000198999">
    <property type="component" value="Unassembled WGS sequence"/>
</dbReference>
<dbReference type="EMBL" id="FOFN01000002">
    <property type="protein sequence ID" value="SEQ37467.1"/>
    <property type="molecule type" value="Genomic_DNA"/>
</dbReference>
<name>A0A1H9FHS8_9FLAO</name>
<evidence type="ECO:0000256" key="3">
    <source>
        <dbReference type="ARBA" id="ARBA00048488"/>
    </source>
</evidence>
<evidence type="ECO:0000259" key="5">
    <source>
        <dbReference type="PROSITE" id="PS51790"/>
    </source>
</evidence>
<gene>
    <name evidence="6" type="ORF">SAMN05421824_1484</name>
</gene>
<dbReference type="EC" id="1.8.4.12" evidence="1"/>
<dbReference type="PANTHER" id="PTHR10173">
    <property type="entry name" value="METHIONINE SULFOXIDE REDUCTASE"/>
    <property type="match status" value="1"/>
</dbReference>
<evidence type="ECO:0000256" key="1">
    <source>
        <dbReference type="ARBA" id="ARBA00012499"/>
    </source>
</evidence>
<dbReference type="Gene3D" id="2.170.150.20">
    <property type="entry name" value="Peptide methionine sulfoxide reductase"/>
    <property type="match status" value="1"/>
</dbReference>
<dbReference type="AlphaFoldDB" id="A0A1H9FHS8"/>
<dbReference type="InterPro" id="IPR002579">
    <property type="entry name" value="Met_Sox_Rdtase_MsrB_dom"/>
</dbReference>
<dbReference type="RefSeq" id="WP_092578083.1">
    <property type="nucleotide sequence ID" value="NZ_FOFN01000002.1"/>
</dbReference>
<feature type="chain" id="PRO_5011732309" description="peptide-methionine (R)-S-oxide reductase" evidence="4">
    <location>
        <begin position="21"/>
        <end position="161"/>
    </location>
</feature>
<dbReference type="Pfam" id="PF01641">
    <property type="entry name" value="SelR"/>
    <property type="match status" value="1"/>
</dbReference>
<dbReference type="OrthoDB" id="4174719at2"/>
<evidence type="ECO:0000313" key="7">
    <source>
        <dbReference type="Proteomes" id="UP000198999"/>
    </source>
</evidence>
<comment type="catalytic activity">
    <reaction evidence="3">
        <text>L-methionyl-[protein] + [thioredoxin]-disulfide + H2O = L-methionyl-(R)-S-oxide-[protein] + [thioredoxin]-dithiol</text>
        <dbReference type="Rhea" id="RHEA:24164"/>
        <dbReference type="Rhea" id="RHEA-COMP:10698"/>
        <dbReference type="Rhea" id="RHEA-COMP:10700"/>
        <dbReference type="Rhea" id="RHEA-COMP:12313"/>
        <dbReference type="Rhea" id="RHEA-COMP:12314"/>
        <dbReference type="ChEBI" id="CHEBI:15377"/>
        <dbReference type="ChEBI" id="CHEBI:16044"/>
        <dbReference type="ChEBI" id="CHEBI:29950"/>
        <dbReference type="ChEBI" id="CHEBI:45764"/>
        <dbReference type="ChEBI" id="CHEBI:50058"/>
        <dbReference type="EC" id="1.8.4.12"/>
    </reaction>
</comment>
<dbReference type="STRING" id="419940.SAMN05421824_1484"/>
<feature type="domain" description="MsrB" evidence="5">
    <location>
        <begin position="38"/>
        <end position="160"/>
    </location>
</feature>
<dbReference type="InterPro" id="IPR028427">
    <property type="entry name" value="Met_Sox_Rdtase_MsrB"/>
</dbReference>
<evidence type="ECO:0000256" key="2">
    <source>
        <dbReference type="ARBA" id="ARBA00023002"/>
    </source>
</evidence>
<dbReference type="NCBIfam" id="TIGR00357">
    <property type="entry name" value="peptide-methionine (R)-S-oxide reductase MsrB"/>
    <property type="match status" value="1"/>
</dbReference>
<evidence type="ECO:0000256" key="4">
    <source>
        <dbReference type="SAM" id="SignalP"/>
    </source>
</evidence>
<proteinExistence type="predicted"/>
<reference evidence="6 7" key="1">
    <citation type="submission" date="2016-10" db="EMBL/GenBank/DDBJ databases">
        <authorList>
            <person name="de Groot N.N."/>
        </authorList>
    </citation>
    <scope>NUCLEOTIDE SEQUENCE [LARGE SCALE GENOMIC DNA]</scope>
    <source>
        <strain evidence="6 7">DSM 21035</strain>
    </source>
</reference>
<dbReference type="GO" id="GO:0005737">
    <property type="term" value="C:cytoplasm"/>
    <property type="evidence" value="ECO:0007669"/>
    <property type="project" value="TreeGrafter"/>
</dbReference>
<dbReference type="GO" id="GO:0030091">
    <property type="term" value="P:protein repair"/>
    <property type="evidence" value="ECO:0007669"/>
    <property type="project" value="InterPro"/>
</dbReference>
<evidence type="ECO:0000313" key="6">
    <source>
        <dbReference type="EMBL" id="SEQ37467.1"/>
    </source>
</evidence>
<protein>
    <recommendedName>
        <fullName evidence="1">peptide-methionine (R)-S-oxide reductase</fullName>
        <ecNumber evidence="1">1.8.4.12</ecNumber>
    </recommendedName>
</protein>